<keyword evidence="2" id="KW-0364">Heterocyst</keyword>
<dbReference type="InterPro" id="IPR011006">
    <property type="entry name" value="CheY-like_superfamily"/>
</dbReference>
<dbReference type="KEGG" id="acy:Anacy_5132"/>
<comment type="function">
    <text evidence="2">Controls heterocyst pattern formation.</text>
</comment>
<evidence type="ECO:0000313" key="5">
    <source>
        <dbReference type="EMBL" id="AFZ60466.1"/>
    </source>
</evidence>
<dbReference type="Proteomes" id="UP000010474">
    <property type="component" value="Chromosome"/>
</dbReference>
<dbReference type="SUPFAM" id="SSF52172">
    <property type="entry name" value="CheY-like"/>
    <property type="match status" value="1"/>
</dbReference>
<dbReference type="PATRIC" id="fig|272123.3.peg.5570"/>
<organism evidence="5 6">
    <name type="scientific">Anabaena cylindrica (strain ATCC 27899 / PCC 7122)</name>
    <dbReference type="NCBI Taxonomy" id="272123"/>
    <lineage>
        <taxon>Bacteria</taxon>
        <taxon>Bacillati</taxon>
        <taxon>Cyanobacteriota</taxon>
        <taxon>Cyanophyceae</taxon>
        <taxon>Nostocales</taxon>
        <taxon>Nostocaceae</taxon>
        <taxon>Anabaena</taxon>
    </lineage>
</organism>
<sequence length="409" mass="46391">MNNLKSMETKLLFQEFQICTQLQYNGQLKIQTLQGKSWIFYYSLGQLVWATGGIHPSRRLRRNIAQFCPQIDTNKLFLNSEDTSLDYWDYQLLENLHQDQKIQLNQINAIAESTISELLFDLVQQANFNSFNCERNQEVILRLQTSSTNANMFLQQMQNCWNNWSQAGLASLSPDLAPVLLKPEKLRQQVSPNVYKNFENLINGKHTLWDLAVKMKQSVLSVSRSLLPYIQQGITKLVEVPDLPLAVARVKNSHMITRINSGNIPLIACVDDSPQVCQILERIITSNGMRFLKIQDPLQALPILIQNKPDLIFLDLMMPGMNGYELCTSLRRTTTFANTPLAILTGSNGAFDRARAKVFGATDFINKPISIDKIWSIVDKYLSTAPKNVHLSNSCFLPSVNDESLCTSS</sequence>
<keyword evidence="6" id="KW-1185">Reference proteome</keyword>
<comment type="induction">
    <text evidence="2">By nitrogen starvation.</text>
</comment>
<dbReference type="InterPro" id="IPR024186">
    <property type="entry name" value="Sig_transdc_resp-reg_PatA"/>
</dbReference>
<dbReference type="OrthoDB" id="524459at2"/>
<dbReference type="STRING" id="272123.Anacy_5132"/>
<keyword evidence="2" id="KW-0902">Two-component regulatory system</keyword>
<dbReference type="Pfam" id="PF00072">
    <property type="entry name" value="Response_reg"/>
    <property type="match status" value="1"/>
</dbReference>
<dbReference type="EMBL" id="CP003659">
    <property type="protein sequence ID" value="AFZ60466.1"/>
    <property type="molecule type" value="Genomic_DNA"/>
</dbReference>
<reference evidence="6" key="1">
    <citation type="journal article" date="2013" name="Proc. Natl. Acad. Sci. U.S.A.">
        <title>Improving the coverage of the cyanobacterial phylum using diversity-driven genome sequencing.</title>
        <authorList>
            <person name="Shih P.M."/>
            <person name="Wu D."/>
            <person name="Latifi A."/>
            <person name="Axen S.D."/>
            <person name="Fewer D.P."/>
            <person name="Talla E."/>
            <person name="Calteau A."/>
            <person name="Cai F."/>
            <person name="Tandeau de Marsac N."/>
            <person name="Rippka R."/>
            <person name="Herdman M."/>
            <person name="Sivonen K."/>
            <person name="Coursin T."/>
            <person name="Laurent T."/>
            <person name="Goodwin L."/>
            <person name="Nolan M."/>
            <person name="Davenport K.W."/>
            <person name="Han C.S."/>
            <person name="Rubin E.M."/>
            <person name="Eisen J.A."/>
            <person name="Woyke T."/>
            <person name="Gugger M."/>
            <person name="Kerfeld C.A."/>
        </authorList>
    </citation>
    <scope>NUCLEOTIDE SEQUENCE [LARGE SCALE GENOMIC DNA]</scope>
    <source>
        <strain evidence="6">ATCC 27899 / PCC 7122</strain>
    </source>
</reference>
<evidence type="ECO:0000313" key="6">
    <source>
        <dbReference type="Proteomes" id="UP000010474"/>
    </source>
</evidence>
<dbReference type="GO" id="GO:0030428">
    <property type="term" value="C:cell septum"/>
    <property type="evidence" value="ECO:0007669"/>
    <property type="project" value="UniProtKB-SubCell"/>
</dbReference>
<dbReference type="Gene3D" id="3.40.50.2300">
    <property type="match status" value="1"/>
</dbReference>
<dbReference type="GO" id="GO:0000160">
    <property type="term" value="P:phosphorelay signal transduction system"/>
    <property type="evidence" value="ECO:0007669"/>
    <property type="project" value="UniProtKB-KW"/>
</dbReference>
<evidence type="ECO:0000256" key="1">
    <source>
        <dbReference type="ARBA" id="ARBA00022553"/>
    </source>
</evidence>
<dbReference type="AlphaFoldDB" id="K9ZMN5"/>
<dbReference type="InterPro" id="IPR001789">
    <property type="entry name" value="Sig_transdc_resp-reg_receiver"/>
</dbReference>
<dbReference type="PANTHER" id="PTHR44591:SF23">
    <property type="entry name" value="CHEY SUBFAMILY"/>
    <property type="match status" value="1"/>
</dbReference>
<evidence type="ECO:0000256" key="3">
    <source>
        <dbReference type="PROSITE-ProRule" id="PRU00169"/>
    </source>
</evidence>
<dbReference type="InterPro" id="IPR050595">
    <property type="entry name" value="Bact_response_regulator"/>
</dbReference>
<accession>K9ZMN5</accession>
<dbReference type="GO" id="GO:0043158">
    <property type="term" value="P:heterocyst development"/>
    <property type="evidence" value="ECO:0007669"/>
    <property type="project" value="UniProtKB-KW"/>
</dbReference>
<dbReference type="SMART" id="SM00448">
    <property type="entry name" value="REC"/>
    <property type="match status" value="1"/>
</dbReference>
<protein>
    <recommendedName>
        <fullName evidence="2">Protein PatA</fullName>
    </recommendedName>
</protein>
<feature type="domain" description="Response regulatory" evidence="4">
    <location>
        <begin position="266"/>
        <end position="382"/>
    </location>
</feature>
<dbReference type="eggNOG" id="COG3706">
    <property type="taxonomic scope" value="Bacteria"/>
</dbReference>
<dbReference type="PANTHER" id="PTHR44591">
    <property type="entry name" value="STRESS RESPONSE REGULATOR PROTEIN 1"/>
    <property type="match status" value="1"/>
</dbReference>
<gene>
    <name evidence="5" type="ordered locus">Anacy_5132</name>
</gene>
<dbReference type="RefSeq" id="WP_015217082.1">
    <property type="nucleotide sequence ID" value="NC_019771.1"/>
</dbReference>
<evidence type="ECO:0000256" key="2">
    <source>
        <dbReference type="PIRNR" id="PIRNR005897"/>
    </source>
</evidence>
<comment type="subcellular location">
    <subcellularLocation>
        <location evidence="2">Cell septum</location>
    </subcellularLocation>
</comment>
<dbReference type="PROSITE" id="PS50110">
    <property type="entry name" value="RESPONSE_REGULATORY"/>
    <property type="match status" value="1"/>
</dbReference>
<proteinExistence type="evidence at transcript level"/>
<evidence type="ECO:0000259" key="4">
    <source>
        <dbReference type="PROSITE" id="PS50110"/>
    </source>
</evidence>
<dbReference type="HOGENOM" id="CLU_031371_0_0_3"/>
<keyword evidence="1 3" id="KW-0597">Phosphoprotein</keyword>
<feature type="modified residue" description="4-aspartylphosphate" evidence="3">
    <location>
        <position position="315"/>
    </location>
</feature>
<dbReference type="PIRSF" id="PIRSF005897">
    <property type="entry name" value="RR_PatA"/>
    <property type="match status" value="1"/>
</dbReference>
<name>K9ZMN5_ANACC</name>